<evidence type="ECO:0000313" key="2">
    <source>
        <dbReference type="Proteomes" id="UP001274896"/>
    </source>
</evidence>
<dbReference type="Proteomes" id="UP001274896">
    <property type="component" value="Unassembled WGS sequence"/>
</dbReference>
<dbReference type="PANTHER" id="PTHR47510:SF3">
    <property type="entry name" value="ENDO_EXONUCLEASE_PHOSPHATASE DOMAIN-CONTAINING PROTEIN"/>
    <property type="match status" value="1"/>
</dbReference>
<organism evidence="1 2">
    <name type="scientific">Hemibagrus guttatus</name>
    <dbReference type="NCBI Taxonomy" id="175788"/>
    <lineage>
        <taxon>Eukaryota</taxon>
        <taxon>Metazoa</taxon>
        <taxon>Chordata</taxon>
        <taxon>Craniata</taxon>
        <taxon>Vertebrata</taxon>
        <taxon>Euteleostomi</taxon>
        <taxon>Actinopterygii</taxon>
        <taxon>Neopterygii</taxon>
        <taxon>Teleostei</taxon>
        <taxon>Ostariophysi</taxon>
        <taxon>Siluriformes</taxon>
        <taxon>Bagridae</taxon>
        <taxon>Hemibagrus</taxon>
    </lineage>
</organism>
<evidence type="ECO:0008006" key="3">
    <source>
        <dbReference type="Google" id="ProtNLM"/>
    </source>
</evidence>
<name>A0AAE0QX33_9TELE</name>
<keyword evidence="2" id="KW-1185">Reference proteome</keyword>
<evidence type="ECO:0000313" key="1">
    <source>
        <dbReference type="EMBL" id="KAK3534953.1"/>
    </source>
</evidence>
<dbReference type="EMBL" id="JAUCMX010000009">
    <property type="protein sequence ID" value="KAK3534953.1"/>
    <property type="molecule type" value="Genomic_DNA"/>
</dbReference>
<proteinExistence type="predicted"/>
<reference evidence="1" key="1">
    <citation type="submission" date="2023-06" db="EMBL/GenBank/DDBJ databases">
        <title>Male Hemibagrus guttatus genome.</title>
        <authorList>
            <person name="Bian C."/>
        </authorList>
    </citation>
    <scope>NUCLEOTIDE SEQUENCE</scope>
    <source>
        <strain evidence="1">Male_cb2023</strain>
        <tissue evidence="1">Muscle</tissue>
    </source>
</reference>
<gene>
    <name evidence="1" type="ORF">QTP70_002045</name>
</gene>
<sequence length="186" mass="20676">MDSYKAASYNVRKVVKEAKQHYGRKLESQLQQRDSRSLWQGLRTITNYKAPTCGMSNADASLVDELNTYTRFEAAAINANAKAKANANGCRQEENANTGNAFIISEHDVRRAFRRVNTRKAAGPDRISGRVLKSCADQLAPVFTEIFNLSLTQSVIPTCFKESIIVPVPKKTHPASLNDYRPVALT</sequence>
<dbReference type="AlphaFoldDB" id="A0AAE0QX33"/>
<dbReference type="PANTHER" id="PTHR47510">
    <property type="entry name" value="REVERSE TRANSCRIPTASE DOMAIN-CONTAINING PROTEIN"/>
    <property type="match status" value="1"/>
</dbReference>
<comment type="caution">
    <text evidence="1">The sequence shown here is derived from an EMBL/GenBank/DDBJ whole genome shotgun (WGS) entry which is preliminary data.</text>
</comment>
<accession>A0AAE0QX33</accession>
<protein>
    <recommendedName>
        <fullName evidence="3">Reverse transcriptase</fullName>
    </recommendedName>
</protein>